<proteinExistence type="predicted"/>
<reference evidence="2" key="1">
    <citation type="submission" date="2017-06" db="EMBL/GenBank/DDBJ databases">
        <title>Capnocytophaga spp. assemblies.</title>
        <authorList>
            <person name="Gulvik C.A."/>
        </authorList>
    </citation>
    <scope>NUCLEOTIDE SEQUENCE [LARGE SCALE GENOMIC DNA]</scope>
    <source>
        <strain evidence="2">H6253</strain>
    </source>
</reference>
<dbReference type="KEGG" id="clk:CGC53_01410"/>
<accession>A0A250FAV3</accession>
<name>A0A250FAV3_9FLAO</name>
<dbReference type="AlphaFoldDB" id="A0A250FAV3"/>
<protein>
    <submittedName>
        <fullName evidence="1">Uncharacterized protein</fullName>
    </submittedName>
</protein>
<gene>
    <name evidence="1" type="ORF">CGC53_01410</name>
</gene>
<organism evidence="1 2">
    <name type="scientific">Capnocytophaga leadbetteri</name>
    <dbReference type="NCBI Taxonomy" id="327575"/>
    <lineage>
        <taxon>Bacteria</taxon>
        <taxon>Pseudomonadati</taxon>
        <taxon>Bacteroidota</taxon>
        <taxon>Flavobacteriia</taxon>
        <taxon>Flavobacteriales</taxon>
        <taxon>Flavobacteriaceae</taxon>
        <taxon>Capnocytophaga</taxon>
    </lineage>
</organism>
<keyword evidence="2" id="KW-1185">Reference proteome</keyword>
<sequence>MNRIEVALDTKNTFAPGDSVYYYSKKRIVKGIVRATQFYTTFLTQFSEDSIQTVECNQKVYYIIEHNGYRTLPVDSKKVATTEEELLATLKNK</sequence>
<dbReference type="Proteomes" id="UP000217276">
    <property type="component" value="Chromosome"/>
</dbReference>
<dbReference type="RefSeq" id="WP_095913027.1">
    <property type="nucleotide sequence ID" value="NZ_CALIIH010000021.1"/>
</dbReference>
<evidence type="ECO:0000313" key="1">
    <source>
        <dbReference type="EMBL" id="ATA81106.1"/>
    </source>
</evidence>
<evidence type="ECO:0000313" key="2">
    <source>
        <dbReference type="Proteomes" id="UP000217276"/>
    </source>
</evidence>
<dbReference type="EMBL" id="CP022384">
    <property type="protein sequence ID" value="ATA81106.1"/>
    <property type="molecule type" value="Genomic_DNA"/>
</dbReference>